<keyword evidence="2" id="KW-0680">Restriction system</keyword>
<dbReference type="InterPro" id="IPR052021">
    <property type="entry name" value="Type-I_RS_S_subunit"/>
</dbReference>
<dbReference type="Pfam" id="PF01420">
    <property type="entry name" value="Methylase_S"/>
    <property type="match status" value="2"/>
</dbReference>
<dbReference type="Proteomes" id="UP000199514">
    <property type="component" value="Unassembled WGS sequence"/>
</dbReference>
<evidence type="ECO:0000256" key="3">
    <source>
        <dbReference type="ARBA" id="ARBA00023125"/>
    </source>
</evidence>
<keyword evidence="6" id="KW-1185">Reference proteome</keyword>
<dbReference type="AlphaFoldDB" id="A0A1I1DU76"/>
<dbReference type="InterPro" id="IPR000055">
    <property type="entry name" value="Restrct_endonuc_typeI_TRD"/>
</dbReference>
<dbReference type="GO" id="GO:0003677">
    <property type="term" value="F:DNA binding"/>
    <property type="evidence" value="ECO:0007669"/>
    <property type="project" value="UniProtKB-KW"/>
</dbReference>
<gene>
    <name evidence="5" type="ORF">SAMN05421780_101364</name>
</gene>
<evidence type="ECO:0000259" key="4">
    <source>
        <dbReference type="Pfam" id="PF01420"/>
    </source>
</evidence>
<reference evidence="5 6" key="1">
    <citation type="submission" date="2016-10" db="EMBL/GenBank/DDBJ databases">
        <authorList>
            <person name="de Groot N.N."/>
        </authorList>
    </citation>
    <scope>NUCLEOTIDE SEQUENCE [LARGE SCALE GENOMIC DNA]</scope>
    <source>
        <strain evidence="5 6">DSM 6793</strain>
    </source>
</reference>
<dbReference type="OrthoDB" id="825893at2"/>
<dbReference type="RefSeq" id="WP_091506317.1">
    <property type="nucleotide sequence ID" value="NZ_FOLE01000001.1"/>
</dbReference>
<organism evidence="5 6">
    <name type="scientific">Flexibacter flexilis DSM 6793</name>
    <dbReference type="NCBI Taxonomy" id="927664"/>
    <lineage>
        <taxon>Bacteria</taxon>
        <taxon>Pseudomonadati</taxon>
        <taxon>Bacteroidota</taxon>
        <taxon>Cytophagia</taxon>
        <taxon>Cytophagales</taxon>
        <taxon>Flexibacteraceae</taxon>
        <taxon>Flexibacter</taxon>
    </lineage>
</organism>
<protein>
    <submittedName>
        <fullName evidence="5">Type I restriction enzyme, S subunit</fullName>
    </submittedName>
</protein>
<dbReference type="InterPro" id="IPR044946">
    <property type="entry name" value="Restrct_endonuc_typeI_TRD_sf"/>
</dbReference>
<accession>A0A1I1DU76</accession>
<feature type="domain" description="Type I restriction modification DNA specificity" evidence="4">
    <location>
        <begin position="8"/>
        <end position="187"/>
    </location>
</feature>
<evidence type="ECO:0000313" key="6">
    <source>
        <dbReference type="Proteomes" id="UP000199514"/>
    </source>
</evidence>
<sequence length="407" mass="46250">MSEIIEKPLNEIGCSFLSGFAFKSSDYSNKGIPLIKIGNIQNRVVTVDSNGDRISEELINDRTKRFLLSNNDVLIAMTGQGSVGRVGKLKLRNGDKAFLNQRVGKFLCDEVNVNKDYLYYILTTNKYQDYLFNTGAGSGQPNLSPELILKTEIPWVEYPEQTAIASVLSSLDDKIDLLHRQNATLEQMAETLFRQWFVEEAKEEWEETTLENHTEVFRGLSYKGSGLSEIGVGLPMHNLNSVYEGGGYKYEGIKFYKGEYKERHLVNTGDIIVTNTEQGHEFRLIGFPAIVPDYYGLKGLFSQHIYKLIPIEDSYLSNEFLYYLLMTSSVREQIIAATNGSTVNMLAIDGLQRPEFKLPPKDLVEIFTTIVYSYWKKKYANQTQIRTLTSLRDTLLPKLMSGEVRVV</sequence>
<dbReference type="PANTHER" id="PTHR30408:SF12">
    <property type="entry name" value="TYPE I RESTRICTION ENZYME MJAVIII SPECIFICITY SUBUNIT"/>
    <property type="match status" value="1"/>
</dbReference>
<keyword evidence="3" id="KW-0238">DNA-binding</keyword>
<comment type="similarity">
    <text evidence="1">Belongs to the type-I restriction system S methylase family.</text>
</comment>
<evidence type="ECO:0000313" key="5">
    <source>
        <dbReference type="EMBL" id="SFB76578.1"/>
    </source>
</evidence>
<dbReference type="STRING" id="927664.SAMN05421780_101364"/>
<dbReference type="GO" id="GO:0009307">
    <property type="term" value="P:DNA restriction-modification system"/>
    <property type="evidence" value="ECO:0007669"/>
    <property type="project" value="UniProtKB-KW"/>
</dbReference>
<dbReference type="EMBL" id="FOLE01000001">
    <property type="protein sequence ID" value="SFB76578.1"/>
    <property type="molecule type" value="Genomic_DNA"/>
</dbReference>
<dbReference type="SUPFAM" id="SSF116734">
    <property type="entry name" value="DNA methylase specificity domain"/>
    <property type="match status" value="2"/>
</dbReference>
<name>A0A1I1DU76_9BACT</name>
<evidence type="ECO:0000256" key="2">
    <source>
        <dbReference type="ARBA" id="ARBA00022747"/>
    </source>
</evidence>
<dbReference type="PANTHER" id="PTHR30408">
    <property type="entry name" value="TYPE-1 RESTRICTION ENZYME ECOKI SPECIFICITY PROTEIN"/>
    <property type="match status" value="1"/>
</dbReference>
<dbReference type="Gene3D" id="3.90.220.20">
    <property type="entry name" value="DNA methylase specificity domains"/>
    <property type="match status" value="2"/>
</dbReference>
<proteinExistence type="inferred from homology"/>
<feature type="domain" description="Type I restriction modification DNA specificity" evidence="4">
    <location>
        <begin position="240"/>
        <end position="362"/>
    </location>
</feature>
<dbReference type="CDD" id="cd17278">
    <property type="entry name" value="RMtype1_S_LdeBORF1052P-TRD2-CR2"/>
    <property type="match status" value="1"/>
</dbReference>
<evidence type="ECO:0000256" key="1">
    <source>
        <dbReference type="ARBA" id="ARBA00010923"/>
    </source>
</evidence>